<dbReference type="RefSeq" id="WP_382392724.1">
    <property type="nucleotide sequence ID" value="NZ_JBHTCQ010000001.1"/>
</dbReference>
<protein>
    <submittedName>
        <fullName evidence="3">NAD(P)-binding domain-containing protein</fullName>
    </submittedName>
</protein>
<feature type="domain" description="6-phosphogluconate dehydrogenase NADP-binding" evidence="2">
    <location>
        <begin position="4"/>
        <end position="49"/>
    </location>
</feature>
<feature type="chain" id="PRO_5045889733" evidence="1">
    <location>
        <begin position="18"/>
        <end position="52"/>
    </location>
</feature>
<reference evidence="4" key="1">
    <citation type="journal article" date="2019" name="Int. J. Syst. Evol. Microbiol.">
        <title>The Global Catalogue of Microorganisms (GCM) 10K type strain sequencing project: providing services to taxonomists for standard genome sequencing and annotation.</title>
        <authorList>
            <consortium name="The Broad Institute Genomics Platform"/>
            <consortium name="The Broad Institute Genome Sequencing Center for Infectious Disease"/>
            <person name="Wu L."/>
            <person name="Ma J."/>
        </authorList>
    </citation>
    <scope>NUCLEOTIDE SEQUENCE [LARGE SCALE GENOMIC DNA]</scope>
    <source>
        <strain evidence="4">JCM 1490</strain>
    </source>
</reference>
<keyword evidence="4" id="KW-1185">Reference proteome</keyword>
<dbReference type="Gene3D" id="3.40.50.720">
    <property type="entry name" value="NAD(P)-binding Rossmann-like Domain"/>
    <property type="match status" value="1"/>
</dbReference>
<organism evidence="3 4">
    <name type="scientific">Georgenia alba</name>
    <dbReference type="NCBI Taxonomy" id="2233858"/>
    <lineage>
        <taxon>Bacteria</taxon>
        <taxon>Bacillati</taxon>
        <taxon>Actinomycetota</taxon>
        <taxon>Actinomycetes</taxon>
        <taxon>Micrococcales</taxon>
        <taxon>Bogoriellaceae</taxon>
        <taxon>Georgenia</taxon>
    </lineage>
</organism>
<evidence type="ECO:0000256" key="1">
    <source>
        <dbReference type="SAM" id="SignalP"/>
    </source>
</evidence>
<dbReference type="Proteomes" id="UP001596455">
    <property type="component" value="Unassembled WGS sequence"/>
</dbReference>
<feature type="signal peptide" evidence="1">
    <location>
        <begin position="1"/>
        <end position="17"/>
    </location>
</feature>
<dbReference type="InterPro" id="IPR006115">
    <property type="entry name" value="6PGDH_NADP-bd"/>
</dbReference>
<proteinExistence type="predicted"/>
<accession>A0ABW2Q6Z1</accession>
<dbReference type="SUPFAM" id="SSF51735">
    <property type="entry name" value="NAD(P)-binding Rossmann-fold domains"/>
    <property type="match status" value="1"/>
</dbReference>
<evidence type="ECO:0000313" key="4">
    <source>
        <dbReference type="Proteomes" id="UP001596455"/>
    </source>
</evidence>
<comment type="caution">
    <text evidence="3">The sequence shown here is derived from an EMBL/GenBank/DDBJ whole genome shotgun (WGS) entry which is preliminary data.</text>
</comment>
<gene>
    <name evidence="3" type="ORF">ACFQQL_07225</name>
</gene>
<keyword evidence="1" id="KW-0732">Signal</keyword>
<name>A0ABW2Q6Z1_9MICO</name>
<dbReference type="InterPro" id="IPR036291">
    <property type="entry name" value="NAD(P)-bd_dom_sf"/>
</dbReference>
<evidence type="ECO:0000259" key="2">
    <source>
        <dbReference type="Pfam" id="PF03446"/>
    </source>
</evidence>
<dbReference type="EMBL" id="JBHTCQ010000001">
    <property type="protein sequence ID" value="MFC7404896.1"/>
    <property type="molecule type" value="Genomic_DNA"/>
</dbReference>
<evidence type="ECO:0000313" key="3">
    <source>
        <dbReference type="EMBL" id="MFC7404896.1"/>
    </source>
</evidence>
<sequence>MSAVSLLGLGAMGTALASALLDAGRDVVVWNRTPGRATELLARGAPPRSSRR</sequence>
<dbReference type="Pfam" id="PF03446">
    <property type="entry name" value="NAD_binding_2"/>
    <property type="match status" value="1"/>
</dbReference>